<reference evidence="2" key="1">
    <citation type="journal article" date="2022" name="Int. J. Mol. Sci.">
        <title>Draft Genome of Tanacetum Coccineum: Genomic Comparison of Closely Related Tanacetum-Family Plants.</title>
        <authorList>
            <person name="Yamashiro T."/>
            <person name="Shiraishi A."/>
            <person name="Nakayama K."/>
            <person name="Satake H."/>
        </authorList>
    </citation>
    <scope>NUCLEOTIDE SEQUENCE</scope>
</reference>
<protein>
    <submittedName>
        <fullName evidence="2">Uncharacterized protein</fullName>
    </submittedName>
</protein>
<evidence type="ECO:0000256" key="1">
    <source>
        <dbReference type="SAM" id="MobiDB-lite"/>
    </source>
</evidence>
<dbReference type="EMBL" id="BQNB010013974">
    <property type="protein sequence ID" value="GJT22515.1"/>
    <property type="molecule type" value="Genomic_DNA"/>
</dbReference>
<accession>A0ABQ5C5Y3</accession>
<dbReference type="Proteomes" id="UP001151760">
    <property type="component" value="Unassembled WGS sequence"/>
</dbReference>
<feature type="compositionally biased region" description="Low complexity" evidence="1">
    <location>
        <begin position="281"/>
        <end position="296"/>
    </location>
</feature>
<comment type="caution">
    <text evidence="2">The sequence shown here is derived from an EMBL/GenBank/DDBJ whole genome shotgun (WGS) entry which is preliminary data.</text>
</comment>
<evidence type="ECO:0000313" key="3">
    <source>
        <dbReference type="Proteomes" id="UP001151760"/>
    </source>
</evidence>
<proteinExistence type="predicted"/>
<feature type="region of interest" description="Disordered" evidence="1">
    <location>
        <begin position="326"/>
        <end position="354"/>
    </location>
</feature>
<feature type="region of interest" description="Disordered" evidence="1">
    <location>
        <begin position="251"/>
        <end position="306"/>
    </location>
</feature>
<gene>
    <name evidence="2" type="ORF">Tco_0892452</name>
</gene>
<reference evidence="2" key="2">
    <citation type="submission" date="2022-01" db="EMBL/GenBank/DDBJ databases">
        <authorList>
            <person name="Yamashiro T."/>
            <person name="Shiraishi A."/>
            <person name="Satake H."/>
            <person name="Nakayama K."/>
        </authorList>
    </citation>
    <scope>NUCLEOTIDE SEQUENCE</scope>
</reference>
<sequence length="430" mass="48065">MLAMMLVFIVKPTILNKQRKKSTQYITKSQTHAKSFLFEKMSIRGDSNGNSLKKDGKKIVMERVILLPQRLLYEHIAVQREQKDQELPCFCLFPSMFHVADFIINGCAKGYMECKSKLGTVSQCSVNVIEDVLQSFVADTEPEQLAYEDFDQIEKLDLEEMDLKCQMVMLSVRVHKFEQKARRKIDFDKKESARAKGGNDKQRYSSFKIQEIGKKEEDSKALITVDTLVDWTDHDACQDIQLITGADKKGSQYYSDKSSEVNSNDFASSDSSVKSSEPKSNDSTSCASTSSISTSESEAEIESNVGTPIQKPLMVARVSLDVIRGLQDGPRGGHPREQTRGDTSDPVEMSDERRSQPSVCLDAFVLAGVWPEKLFELDISYAIRFVGIVKKIGVGILVGFVVGKFRLVGIVVEVEIVGIVARVLEMGYSC</sequence>
<name>A0ABQ5C5Y3_9ASTR</name>
<feature type="compositionally biased region" description="Low complexity" evidence="1">
    <location>
        <begin position="262"/>
        <end position="275"/>
    </location>
</feature>
<evidence type="ECO:0000313" key="2">
    <source>
        <dbReference type="EMBL" id="GJT22515.1"/>
    </source>
</evidence>
<feature type="compositionally biased region" description="Basic and acidic residues" evidence="1">
    <location>
        <begin position="334"/>
        <end position="343"/>
    </location>
</feature>
<organism evidence="2 3">
    <name type="scientific">Tanacetum coccineum</name>
    <dbReference type="NCBI Taxonomy" id="301880"/>
    <lineage>
        <taxon>Eukaryota</taxon>
        <taxon>Viridiplantae</taxon>
        <taxon>Streptophyta</taxon>
        <taxon>Embryophyta</taxon>
        <taxon>Tracheophyta</taxon>
        <taxon>Spermatophyta</taxon>
        <taxon>Magnoliopsida</taxon>
        <taxon>eudicotyledons</taxon>
        <taxon>Gunneridae</taxon>
        <taxon>Pentapetalae</taxon>
        <taxon>asterids</taxon>
        <taxon>campanulids</taxon>
        <taxon>Asterales</taxon>
        <taxon>Asteraceae</taxon>
        <taxon>Asteroideae</taxon>
        <taxon>Anthemideae</taxon>
        <taxon>Anthemidinae</taxon>
        <taxon>Tanacetum</taxon>
    </lineage>
</organism>
<keyword evidence="3" id="KW-1185">Reference proteome</keyword>